<dbReference type="REBASE" id="56784">
    <property type="entry name" value="M.Cma28ORF1976P"/>
</dbReference>
<keyword evidence="2" id="KW-0808">Transferase</keyword>
<dbReference type="eggNOG" id="COG0338">
    <property type="taxonomic scope" value="Bacteria"/>
</dbReference>
<organism evidence="4 5">
    <name type="scientific">Carnobacterium maltaromaticum LMA28</name>
    <dbReference type="NCBI Taxonomy" id="1234679"/>
    <lineage>
        <taxon>Bacteria</taxon>
        <taxon>Bacillati</taxon>
        <taxon>Bacillota</taxon>
        <taxon>Bacilli</taxon>
        <taxon>Lactobacillales</taxon>
        <taxon>Carnobacteriaceae</taxon>
        <taxon>Carnobacterium</taxon>
    </lineage>
</organism>
<dbReference type="HOGENOM" id="CLU_063430_1_0_9"/>
<dbReference type="KEGG" id="cml:BN424_1875"/>
<dbReference type="GO" id="GO:0009307">
    <property type="term" value="P:DNA restriction-modification system"/>
    <property type="evidence" value="ECO:0007669"/>
    <property type="project" value="InterPro"/>
</dbReference>
<dbReference type="STRING" id="1234679.BN424_1875"/>
<evidence type="ECO:0000256" key="1">
    <source>
        <dbReference type="ARBA" id="ARBA00022603"/>
    </source>
</evidence>
<dbReference type="GO" id="GO:0006298">
    <property type="term" value="P:mismatch repair"/>
    <property type="evidence" value="ECO:0007669"/>
    <property type="project" value="TreeGrafter"/>
</dbReference>
<dbReference type="PANTHER" id="PTHR30481:SF4">
    <property type="entry name" value="SITE-SPECIFIC DNA-METHYLTRANSFERASE (ADENINE-SPECIFIC)"/>
    <property type="match status" value="1"/>
</dbReference>
<accession>K8ERY3</accession>
<dbReference type="OrthoDB" id="9805629at2"/>
<dbReference type="PANTHER" id="PTHR30481">
    <property type="entry name" value="DNA ADENINE METHYLASE"/>
    <property type="match status" value="1"/>
</dbReference>
<name>K8ERY3_CARML</name>
<dbReference type="InterPro" id="IPR012327">
    <property type="entry name" value="MeTrfase_D12"/>
</dbReference>
<evidence type="ECO:0000313" key="5">
    <source>
        <dbReference type="Proteomes" id="UP000000212"/>
    </source>
</evidence>
<dbReference type="InterPro" id="IPR029063">
    <property type="entry name" value="SAM-dependent_MTases_sf"/>
</dbReference>
<evidence type="ECO:0000256" key="2">
    <source>
        <dbReference type="ARBA" id="ARBA00022679"/>
    </source>
</evidence>
<dbReference type="Gene3D" id="3.40.50.150">
    <property type="entry name" value="Vaccinia Virus protein VP39"/>
    <property type="match status" value="2"/>
</dbReference>
<protein>
    <submittedName>
        <fullName evidence="4">D12 class N6 adenine-specific DNA methyltransferase family protein</fullName>
    </submittedName>
</protein>
<keyword evidence="1 4" id="KW-0489">Methyltransferase</keyword>
<dbReference type="EMBL" id="HE999757">
    <property type="protein sequence ID" value="CCO11316.2"/>
    <property type="molecule type" value="Genomic_DNA"/>
</dbReference>
<dbReference type="SUPFAM" id="SSF53335">
    <property type="entry name" value="S-adenosyl-L-methionine-dependent methyltransferases"/>
    <property type="match status" value="1"/>
</dbReference>
<dbReference type="GO" id="GO:0009007">
    <property type="term" value="F:site-specific DNA-methyltransferase (adenine-specific) activity"/>
    <property type="evidence" value="ECO:0007669"/>
    <property type="project" value="UniProtKB-EC"/>
</dbReference>
<sequence>MKRILNYPGSKWKMADFIISFFPEHSTYLEPFTGSGAVFFNKEPSKVETLNDLDSRIVNFLKICRDRPQELVRVIQLTPLSREEYLLSYETSPDPLEDARRLMIRCWQAIGAKTSDKTGWRALIESNGSNTAKEWKEIWQRIIAVADRLRDAQIEHQDAIQLLSRYNRKGVLAYVDPPYLLETRSKRHYKHEFTDADHEALLDCLVNFKGNIILSGYESEMYNTWLKGWHKEYFSTNAEAGAKREEVLWMNFQPAGQIDLIELLEESV</sequence>
<dbReference type="GO" id="GO:1904047">
    <property type="term" value="F:S-adenosyl-L-methionine binding"/>
    <property type="evidence" value="ECO:0007669"/>
    <property type="project" value="TreeGrafter"/>
</dbReference>
<evidence type="ECO:0000313" key="4">
    <source>
        <dbReference type="EMBL" id="CCO11316.2"/>
    </source>
</evidence>
<dbReference type="RefSeq" id="WP_015076546.1">
    <property type="nucleotide sequence ID" value="NC_019425.2"/>
</dbReference>
<dbReference type="GO" id="GO:0043565">
    <property type="term" value="F:sequence-specific DNA binding"/>
    <property type="evidence" value="ECO:0007669"/>
    <property type="project" value="TreeGrafter"/>
</dbReference>
<dbReference type="InterPro" id="IPR012263">
    <property type="entry name" value="M_m6A_EcoRV"/>
</dbReference>
<dbReference type="AlphaFoldDB" id="K8ERY3"/>
<dbReference type="Pfam" id="PF02086">
    <property type="entry name" value="MethyltransfD12"/>
    <property type="match status" value="1"/>
</dbReference>
<reference evidence="5" key="1">
    <citation type="journal article" date="2013" name="Genome Announc.">
        <title>Complete Chromosome Sequence of Carnobacterium maltaromaticum LMA 28.</title>
        <authorList>
            <person name="Cailliez-Grimal C."/>
            <person name="Chaillou S."/>
            <person name="Anba-Mondoloni J."/>
            <person name="Loux V."/>
            <person name="Afzal M.I."/>
            <person name="Rahman A."/>
            <person name="Kergourlay G."/>
            <person name="Champomier-Verges M.C."/>
            <person name="Zagorec M."/>
            <person name="Dalgaard P."/>
            <person name="Leisner J.J."/>
            <person name="Prevost H."/>
            <person name="Revol-Junelles A.M."/>
            <person name="Borges F."/>
        </authorList>
    </citation>
    <scope>NUCLEOTIDE SEQUENCE</scope>
    <source>
        <strain evidence="5">LMA28</strain>
    </source>
</reference>
<dbReference type="PRINTS" id="PR00505">
    <property type="entry name" value="D12N6MTFRASE"/>
</dbReference>
<dbReference type="GO" id="GO:0032259">
    <property type="term" value="P:methylation"/>
    <property type="evidence" value="ECO:0007669"/>
    <property type="project" value="UniProtKB-KW"/>
</dbReference>
<evidence type="ECO:0000256" key="3">
    <source>
        <dbReference type="ARBA" id="ARBA00022691"/>
    </source>
</evidence>
<gene>
    <name evidence="4" type="primary">met</name>
    <name evidence="4" type="ORF">BN424_1875</name>
</gene>
<proteinExistence type="predicted"/>
<dbReference type="PIRSF" id="PIRSF000398">
    <property type="entry name" value="M_m6A_EcoRV"/>
    <property type="match status" value="1"/>
</dbReference>
<keyword evidence="3" id="KW-0949">S-adenosyl-L-methionine</keyword>
<dbReference type="Proteomes" id="UP000000212">
    <property type="component" value="Chromosome"/>
</dbReference>
<keyword evidence="5" id="KW-1185">Reference proteome</keyword>